<evidence type="ECO:0000256" key="1">
    <source>
        <dbReference type="SAM" id="Phobius"/>
    </source>
</evidence>
<feature type="transmembrane region" description="Helical" evidence="1">
    <location>
        <begin position="173"/>
        <end position="193"/>
    </location>
</feature>
<gene>
    <name evidence="2" type="ORF">TART1_1700</name>
</gene>
<sequence length="201" mass="22126">MKNKFNLTSLFHFFLLLFGSLVMGFGVSLSISTGYGSDSLSWVWQGISLHTNLTLNQSNMIITLLMLIPPLLYDRAQLGIGSILQPYIVGATAEYTLNQGLSNPGNFLFLIMGILLLGIGAGIYTSANLGKVPYDACVFWISKVTKNSIGLIRSLGDLCLFIIAWLLNQHLIIGPLISVFLIGYILNTTYNLINKFLQKSK</sequence>
<name>A0A383TGT9_9LACT</name>
<keyword evidence="1" id="KW-1133">Transmembrane helix</keyword>
<dbReference type="Pfam" id="PF19700">
    <property type="entry name" value="DUF6198"/>
    <property type="match status" value="1"/>
</dbReference>
<dbReference type="InterPro" id="IPR038750">
    <property type="entry name" value="YczE/YyaS-like"/>
</dbReference>
<dbReference type="EMBL" id="UNRR01000020">
    <property type="protein sequence ID" value="SYZ78884.1"/>
    <property type="molecule type" value="Genomic_DNA"/>
</dbReference>
<feature type="transmembrane region" description="Helical" evidence="1">
    <location>
        <begin position="148"/>
        <end position="167"/>
    </location>
</feature>
<organism evidence="2 3">
    <name type="scientific">Trichococcus shcherbakoviae</name>
    <dbReference type="NCBI Taxonomy" id="2094020"/>
    <lineage>
        <taxon>Bacteria</taxon>
        <taxon>Bacillati</taxon>
        <taxon>Bacillota</taxon>
        <taxon>Bacilli</taxon>
        <taxon>Lactobacillales</taxon>
        <taxon>Carnobacteriaceae</taxon>
        <taxon>Trichococcus</taxon>
    </lineage>
</organism>
<accession>A0A383TGT9</accession>
<dbReference type="PANTHER" id="PTHR40078:SF1">
    <property type="entry name" value="INTEGRAL MEMBRANE PROTEIN"/>
    <property type="match status" value="1"/>
</dbReference>
<evidence type="ECO:0000313" key="3">
    <source>
        <dbReference type="Proteomes" id="UP000262072"/>
    </source>
</evidence>
<reference evidence="3" key="1">
    <citation type="submission" date="2018-05" db="EMBL/GenBank/DDBJ databases">
        <authorList>
            <person name="Strepis N."/>
        </authorList>
    </citation>
    <scope>NUCLEOTIDE SEQUENCE [LARGE SCALE GENOMIC DNA]</scope>
</reference>
<keyword evidence="1" id="KW-0472">Membrane</keyword>
<dbReference type="RefSeq" id="WP_232309378.1">
    <property type="nucleotide sequence ID" value="NZ_UNRR01000020.1"/>
</dbReference>
<protein>
    <recommendedName>
        <fullName evidence="4">YitT family protein</fullName>
    </recommendedName>
</protein>
<dbReference type="AlphaFoldDB" id="A0A383TGT9"/>
<proteinExistence type="predicted"/>
<evidence type="ECO:0008006" key="4">
    <source>
        <dbReference type="Google" id="ProtNLM"/>
    </source>
</evidence>
<dbReference type="PANTHER" id="PTHR40078">
    <property type="entry name" value="INTEGRAL MEMBRANE PROTEIN-RELATED"/>
    <property type="match status" value="1"/>
</dbReference>
<feature type="transmembrane region" description="Helical" evidence="1">
    <location>
        <begin position="107"/>
        <end position="127"/>
    </location>
</feature>
<keyword evidence="1" id="KW-0812">Transmembrane</keyword>
<dbReference type="Proteomes" id="UP000262072">
    <property type="component" value="Unassembled WGS sequence"/>
</dbReference>
<evidence type="ECO:0000313" key="2">
    <source>
        <dbReference type="EMBL" id="SYZ78884.1"/>
    </source>
</evidence>